<dbReference type="Pfam" id="PF05795">
    <property type="entry name" value="Plasmodium_Vir"/>
    <property type="match status" value="1"/>
</dbReference>
<dbReference type="InterPro" id="IPR008780">
    <property type="entry name" value="Plasmodium_Vir"/>
</dbReference>
<sequence>MLGSRNTELNENDVRNFSIAHGLYTGKFYDDLDKSTSFSSYNKYCGSANEPMHGNSLVRIVCATILKYLETKYSKLDHTSDTYDVCKLLNYWVYKRLNTILKSKGSIYINQVHGDIILKWNSFNDDVLRKPENYTCKPIDSIVIYDDWEKRKELYEYYVDYHQIKHYLQFDQKCKEFYNYIESKKKLYEHFESLCPNNNTNICPKFYNDCKKYNPKYVLQDVSCRNEIMQESAASAPSVSQSIKGHSVNESDSDEEYVGMKPFNAPPSNENSNNVRMYGNVLLGVVATSMTSGALYRVNINSLIQINCISLLISFIISP</sequence>
<dbReference type="OrthoDB" id="10284065at2759"/>
<dbReference type="Proteomes" id="UP000053239">
    <property type="component" value="Unassembled WGS sequence"/>
</dbReference>
<evidence type="ECO:0000313" key="1">
    <source>
        <dbReference type="EMBL" id="KMZ96064.1"/>
    </source>
</evidence>
<accession>A0A0J9TL80</accession>
<proteinExistence type="predicted"/>
<organism evidence="1 2">
    <name type="scientific">Plasmodium vivax North Korean</name>
    <dbReference type="NCBI Taxonomy" id="1035514"/>
    <lineage>
        <taxon>Eukaryota</taxon>
        <taxon>Sar</taxon>
        <taxon>Alveolata</taxon>
        <taxon>Apicomplexa</taxon>
        <taxon>Aconoidasida</taxon>
        <taxon>Haemosporida</taxon>
        <taxon>Plasmodiidae</taxon>
        <taxon>Plasmodium</taxon>
        <taxon>Plasmodium (Plasmodium)</taxon>
    </lineage>
</organism>
<dbReference type="EMBL" id="KQ235697">
    <property type="protein sequence ID" value="KMZ96064.1"/>
    <property type="molecule type" value="Genomic_DNA"/>
</dbReference>
<dbReference type="AlphaFoldDB" id="A0A0J9TL80"/>
<reference evidence="1 2" key="1">
    <citation type="submission" date="2011-09" db="EMBL/GenBank/DDBJ databases">
        <title>The Genome Sequence of Plasmodium vivax North Korean.</title>
        <authorList>
            <consortium name="The Broad Institute Genome Sequencing Platform"/>
            <consortium name="The Broad Institute Genome Sequencing Center for Infectious Disease"/>
            <person name="Neafsey D."/>
            <person name="Carlton J."/>
            <person name="Barnwell J."/>
            <person name="Collins W."/>
            <person name="Escalante A."/>
            <person name="Mullikin J."/>
            <person name="Saul A."/>
            <person name="Guigo R."/>
            <person name="Camara F."/>
            <person name="Young S.K."/>
            <person name="Zeng Q."/>
            <person name="Gargeya S."/>
            <person name="Fitzgerald M."/>
            <person name="Haas B."/>
            <person name="Abouelleil A."/>
            <person name="Alvarado L."/>
            <person name="Arachchi H.M."/>
            <person name="Berlin A."/>
            <person name="Brown A."/>
            <person name="Chapman S.B."/>
            <person name="Chen Z."/>
            <person name="Dunbar C."/>
            <person name="Freedman E."/>
            <person name="Gearin G."/>
            <person name="Gellesch M."/>
            <person name="Goldberg J."/>
            <person name="Griggs A."/>
            <person name="Gujja S."/>
            <person name="Heiman D."/>
            <person name="Howarth C."/>
            <person name="Larson L."/>
            <person name="Lui A."/>
            <person name="MacDonald P.J.P."/>
            <person name="Montmayeur A."/>
            <person name="Murphy C."/>
            <person name="Neiman D."/>
            <person name="Pearson M."/>
            <person name="Priest M."/>
            <person name="Roberts A."/>
            <person name="Saif S."/>
            <person name="Shea T."/>
            <person name="Shenoy N."/>
            <person name="Sisk P."/>
            <person name="Stolte C."/>
            <person name="Sykes S."/>
            <person name="Wortman J."/>
            <person name="Nusbaum C."/>
            <person name="Birren B."/>
        </authorList>
    </citation>
    <scope>NUCLEOTIDE SEQUENCE [LARGE SCALE GENOMIC DNA]</scope>
    <source>
        <strain evidence="1 2">North Korean</strain>
    </source>
</reference>
<protein>
    <submittedName>
        <fullName evidence="1">Uncharacterized protein</fullName>
    </submittedName>
</protein>
<evidence type="ECO:0000313" key="2">
    <source>
        <dbReference type="Proteomes" id="UP000053239"/>
    </source>
</evidence>
<gene>
    <name evidence="1" type="ORF">PVNG_06288</name>
</gene>
<name>A0A0J9TL80_PLAVI</name>